<dbReference type="EMBL" id="RSCE01000019">
    <property type="protein sequence ID" value="RSH76931.1"/>
    <property type="molecule type" value="Genomic_DNA"/>
</dbReference>
<dbReference type="STRING" id="105984.A0A427XDD8"/>
<dbReference type="InterPro" id="IPR006597">
    <property type="entry name" value="Sel1-like"/>
</dbReference>
<dbReference type="PANTHER" id="PTHR46430">
    <property type="entry name" value="PROTEIN SKT5-RELATED"/>
    <property type="match status" value="1"/>
</dbReference>
<feature type="compositionally biased region" description="Basic and acidic residues" evidence="2">
    <location>
        <begin position="407"/>
        <end position="434"/>
    </location>
</feature>
<keyword evidence="4" id="KW-1185">Reference proteome</keyword>
<reference evidence="3 4" key="1">
    <citation type="submission" date="2018-11" db="EMBL/GenBank/DDBJ databases">
        <title>Genome sequence of Apiotrichum porosum DSM 27194.</title>
        <authorList>
            <person name="Aliyu H."/>
            <person name="Gorte O."/>
            <person name="Ochsenreither K."/>
        </authorList>
    </citation>
    <scope>NUCLEOTIDE SEQUENCE [LARGE SCALE GENOMIC DNA]</scope>
    <source>
        <strain evidence="3 4">DSM 27194</strain>
    </source>
</reference>
<evidence type="ECO:0000313" key="3">
    <source>
        <dbReference type="EMBL" id="RSH76931.1"/>
    </source>
</evidence>
<dbReference type="SMART" id="SM00671">
    <property type="entry name" value="SEL1"/>
    <property type="match status" value="7"/>
</dbReference>
<name>A0A427XDD8_9TREE</name>
<dbReference type="InterPro" id="IPR011990">
    <property type="entry name" value="TPR-like_helical_dom_sf"/>
</dbReference>
<dbReference type="SUPFAM" id="SSF81901">
    <property type="entry name" value="HCP-like"/>
    <property type="match status" value="1"/>
</dbReference>
<feature type="region of interest" description="Disordered" evidence="2">
    <location>
        <begin position="406"/>
        <end position="434"/>
    </location>
</feature>
<evidence type="ECO:0008006" key="5">
    <source>
        <dbReference type="Google" id="ProtNLM"/>
    </source>
</evidence>
<organism evidence="3 4">
    <name type="scientific">Apiotrichum porosum</name>
    <dbReference type="NCBI Taxonomy" id="105984"/>
    <lineage>
        <taxon>Eukaryota</taxon>
        <taxon>Fungi</taxon>
        <taxon>Dikarya</taxon>
        <taxon>Basidiomycota</taxon>
        <taxon>Agaricomycotina</taxon>
        <taxon>Tremellomycetes</taxon>
        <taxon>Trichosporonales</taxon>
        <taxon>Trichosporonaceae</taxon>
        <taxon>Apiotrichum</taxon>
    </lineage>
</organism>
<evidence type="ECO:0000256" key="2">
    <source>
        <dbReference type="SAM" id="MobiDB-lite"/>
    </source>
</evidence>
<dbReference type="GeneID" id="39588411"/>
<dbReference type="OrthoDB" id="272077at2759"/>
<evidence type="ECO:0000313" key="4">
    <source>
        <dbReference type="Proteomes" id="UP000279236"/>
    </source>
</evidence>
<gene>
    <name evidence="3" type="ORF">EHS24_003868</name>
</gene>
<keyword evidence="1" id="KW-0677">Repeat</keyword>
<sequence length="434" mass="47291">MAQYAATPTQSVYMDDGHGSARNSTRAPLMDQSHLRPGKSAELLSQDRTLELYRENAKKTNDPELIFEFAVFMIDAAKSMVPTTDPETPVDMAVGRATNATIEKRDELVKEATSLLQRLASRGYPDAQYFLADCYANGIGTTRGKQDFDKAFPLFALAAKHGHPDACYRAGTCCEHGWGTRRESAKAIGYYKKAAVGLHPGAMYRLGTAELNGSLGLSKRPKEGVKWLKRSAEHATEEFPHALHELALLHERGIENIVFVDFDYAAELLAQASELGYAPSAFKLGECYEYGKMGCPIDAALSIHYYNIAAQQNHREACFALTAWYLVGADGVLPQSDTEAYLWAKKAADQGLAKAQYALGYFTETGVGVDANLPQAMKWYRLAADGGDKRAAKRLAGGMNGSAALNRRHEAEAMKDGKPLPGGGDKDKDGCVVM</sequence>
<dbReference type="RefSeq" id="XP_028472078.1">
    <property type="nucleotide sequence ID" value="XM_028619505.1"/>
</dbReference>
<dbReference type="InterPro" id="IPR051726">
    <property type="entry name" value="Chitin_Synth_Reg"/>
</dbReference>
<proteinExistence type="predicted"/>
<dbReference type="Proteomes" id="UP000279236">
    <property type="component" value="Unassembled WGS sequence"/>
</dbReference>
<dbReference type="Pfam" id="PF08238">
    <property type="entry name" value="Sel1"/>
    <property type="match status" value="7"/>
</dbReference>
<feature type="region of interest" description="Disordered" evidence="2">
    <location>
        <begin position="1"/>
        <end position="40"/>
    </location>
</feature>
<evidence type="ECO:0000256" key="1">
    <source>
        <dbReference type="ARBA" id="ARBA00022737"/>
    </source>
</evidence>
<feature type="compositionally biased region" description="Polar residues" evidence="2">
    <location>
        <begin position="1"/>
        <end position="12"/>
    </location>
</feature>
<dbReference type="AlphaFoldDB" id="A0A427XDD8"/>
<dbReference type="Gene3D" id="1.25.40.10">
    <property type="entry name" value="Tetratricopeptide repeat domain"/>
    <property type="match status" value="2"/>
</dbReference>
<dbReference type="PANTHER" id="PTHR46430:SF1">
    <property type="entry name" value="CHITIN SYNTHASE REGULATOR SKT5-RELATED"/>
    <property type="match status" value="1"/>
</dbReference>
<comment type="caution">
    <text evidence="3">The sequence shown here is derived from an EMBL/GenBank/DDBJ whole genome shotgun (WGS) entry which is preliminary data.</text>
</comment>
<accession>A0A427XDD8</accession>
<protein>
    <recommendedName>
        <fullName evidence="5">HCP-like protein</fullName>
    </recommendedName>
</protein>